<proteinExistence type="predicted"/>
<sequence>MNRHKNQRDNDGLKLRGPVNLNSTISCHCRRISTTASLSFQPQSQVSAEQQTDTRQGAQPEFHALDPQDLSQPETGTASSQSTTRVVAACGQDTCDGLVTSQRTNRKPSDTTYQ</sequence>
<name>A0A485KC98_9STRA</name>
<dbReference type="EMBL" id="CAADRA010001253">
    <property type="protein sequence ID" value="VFT81899.1"/>
    <property type="molecule type" value="Genomic_DNA"/>
</dbReference>
<evidence type="ECO:0000256" key="1">
    <source>
        <dbReference type="SAM" id="MobiDB-lite"/>
    </source>
</evidence>
<feature type="region of interest" description="Disordered" evidence="1">
    <location>
        <begin position="38"/>
        <end position="85"/>
    </location>
</feature>
<gene>
    <name evidence="5" type="primary">Aste57867_3513</name>
    <name evidence="6" type="synonym">Aste57867_4804</name>
    <name evidence="7" type="synonym">Aste57867_6354</name>
    <name evidence="4" type="ORF">As57867_003502</name>
    <name evidence="3" type="ORF">As57867_004791</name>
    <name evidence="2" type="ORF">As57867_006339</name>
    <name evidence="5" type="ORF">ASTE57867_3513</name>
    <name evidence="6" type="ORF">ASTE57867_4804</name>
    <name evidence="7" type="ORF">ASTE57867_6354</name>
</gene>
<evidence type="ECO:0000313" key="6">
    <source>
        <dbReference type="EMBL" id="VFT81899.1"/>
    </source>
</evidence>
<dbReference type="Proteomes" id="UP000332933">
    <property type="component" value="Unassembled WGS sequence"/>
</dbReference>
<evidence type="ECO:0000313" key="5">
    <source>
        <dbReference type="EMBL" id="VFT80676.1"/>
    </source>
</evidence>
<evidence type="ECO:0000313" key="2">
    <source>
        <dbReference type="EMBL" id="KAF0708421.1"/>
    </source>
</evidence>
<organism evidence="5 8">
    <name type="scientific">Aphanomyces stellatus</name>
    <dbReference type="NCBI Taxonomy" id="120398"/>
    <lineage>
        <taxon>Eukaryota</taxon>
        <taxon>Sar</taxon>
        <taxon>Stramenopiles</taxon>
        <taxon>Oomycota</taxon>
        <taxon>Saprolegniomycetes</taxon>
        <taxon>Saprolegniales</taxon>
        <taxon>Verrucalvaceae</taxon>
        <taxon>Aphanomyces</taxon>
    </lineage>
</organism>
<dbReference type="EMBL" id="VJMH01000618">
    <property type="protein sequence ID" value="KAF0715211.1"/>
    <property type="molecule type" value="Genomic_DNA"/>
</dbReference>
<keyword evidence="8" id="KW-1185">Reference proteome</keyword>
<evidence type="ECO:0000313" key="3">
    <source>
        <dbReference type="EMBL" id="KAF0712511.1"/>
    </source>
</evidence>
<evidence type="ECO:0000313" key="8">
    <source>
        <dbReference type="Proteomes" id="UP000332933"/>
    </source>
</evidence>
<protein>
    <submittedName>
        <fullName evidence="5">Aste57867_3513 protein</fullName>
    </submittedName>
    <submittedName>
        <fullName evidence="6">Aste57867_4804 protein</fullName>
    </submittedName>
    <submittedName>
        <fullName evidence="7">Aste57867_6354 protein</fullName>
    </submittedName>
</protein>
<feature type="compositionally biased region" description="Polar residues" evidence="1">
    <location>
        <begin position="69"/>
        <end position="85"/>
    </location>
</feature>
<feature type="compositionally biased region" description="Polar residues" evidence="1">
    <location>
        <begin position="38"/>
        <end position="57"/>
    </location>
</feature>
<dbReference type="EMBL" id="VJMH01001253">
    <property type="protein sequence ID" value="KAF0712511.1"/>
    <property type="molecule type" value="Genomic_DNA"/>
</dbReference>
<dbReference type="EMBL" id="CAADRA010002542">
    <property type="protein sequence ID" value="VFT83351.1"/>
    <property type="molecule type" value="Genomic_DNA"/>
</dbReference>
<dbReference type="EMBL" id="CAADRA010000618">
    <property type="protein sequence ID" value="VFT80676.1"/>
    <property type="molecule type" value="Genomic_DNA"/>
</dbReference>
<evidence type="ECO:0000313" key="7">
    <source>
        <dbReference type="EMBL" id="VFT83351.1"/>
    </source>
</evidence>
<dbReference type="EMBL" id="VJMH01002540">
    <property type="protein sequence ID" value="KAF0708421.1"/>
    <property type="molecule type" value="Genomic_DNA"/>
</dbReference>
<dbReference type="AlphaFoldDB" id="A0A485KC98"/>
<reference evidence="2" key="2">
    <citation type="submission" date="2019-06" db="EMBL/GenBank/DDBJ databases">
        <title>Genomics analysis of Aphanomyces spp. identifies a new class of oomycete effector associated with host adaptation.</title>
        <authorList>
            <person name="Gaulin E."/>
        </authorList>
    </citation>
    <scope>NUCLEOTIDE SEQUENCE</scope>
    <source>
        <strain evidence="2">CBS 578.67</strain>
    </source>
</reference>
<dbReference type="PROSITE" id="PS51257">
    <property type="entry name" value="PROKAR_LIPOPROTEIN"/>
    <property type="match status" value="1"/>
</dbReference>
<evidence type="ECO:0000313" key="4">
    <source>
        <dbReference type="EMBL" id="KAF0715211.1"/>
    </source>
</evidence>
<reference evidence="5 8" key="1">
    <citation type="submission" date="2019-03" db="EMBL/GenBank/DDBJ databases">
        <authorList>
            <person name="Gaulin E."/>
            <person name="Dumas B."/>
        </authorList>
    </citation>
    <scope>NUCLEOTIDE SEQUENCE [LARGE SCALE GENOMIC DNA]</scope>
    <source>
        <strain evidence="5">CBS 568.67</strain>
    </source>
</reference>
<accession>A0A485KC98</accession>